<accession>A0AAN8NGL0</accession>
<reference evidence="3 4" key="1">
    <citation type="submission" date="2019-10" db="EMBL/GenBank/DDBJ databases">
        <authorList>
            <person name="Palmer J.M."/>
        </authorList>
    </citation>
    <scope>NUCLEOTIDE SEQUENCE [LARGE SCALE GENOMIC DNA]</scope>
    <source>
        <strain evidence="3 4">TWF506</strain>
    </source>
</reference>
<keyword evidence="4" id="KW-1185">Reference proteome</keyword>
<organism evidence="3 4">
    <name type="scientific">Arthrobotrys conoides</name>
    <dbReference type="NCBI Taxonomy" id="74498"/>
    <lineage>
        <taxon>Eukaryota</taxon>
        <taxon>Fungi</taxon>
        <taxon>Dikarya</taxon>
        <taxon>Ascomycota</taxon>
        <taxon>Pezizomycotina</taxon>
        <taxon>Orbiliomycetes</taxon>
        <taxon>Orbiliales</taxon>
        <taxon>Orbiliaceae</taxon>
        <taxon>Arthrobotrys</taxon>
    </lineage>
</organism>
<feature type="region of interest" description="Disordered" evidence="1">
    <location>
        <begin position="1664"/>
        <end position="1767"/>
    </location>
</feature>
<keyword evidence="2" id="KW-0732">Signal</keyword>
<feature type="compositionally biased region" description="Basic residues" evidence="1">
    <location>
        <begin position="1591"/>
        <end position="1604"/>
    </location>
</feature>
<evidence type="ECO:0000313" key="3">
    <source>
        <dbReference type="EMBL" id="KAK6516104.1"/>
    </source>
</evidence>
<name>A0AAN8NGL0_9PEZI</name>
<comment type="caution">
    <text evidence="3">The sequence shown here is derived from an EMBL/GenBank/DDBJ whole genome shotgun (WGS) entry which is preliminary data.</text>
</comment>
<dbReference type="Proteomes" id="UP001307849">
    <property type="component" value="Unassembled WGS sequence"/>
</dbReference>
<evidence type="ECO:0000256" key="2">
    <source>
        <dbReference type="SAM" id="SignalP"/>
    </source>
</evidence>
<feature type="chain" id="PRO_5042932041" evidence="2">
    <location>
        <begin position="22"/>
        <end position="1900"/>
    </location>
</feature>
<proteinExistence type="predicted"/>
<feature type="region of interest" description="Disordered" evidence="1">
    <location>
        <begin position="73"/>
        <end position="112"/>
    </location>
</feature>
<feature type="region of interest" description="Disordered" evidence="1">
    <location>
        <begin position="299"/>
        <end position="318"/>
    </location>
</feature>
<feature type="compositionally biased region" description="Low complexity" evidence="1">
    <location>
        <begin position="1610"/>
        <end position="1628"/>
    </location>
</feature>
<feature type="signal peptide" evidence="2">
    <location>
        <begin position="1"/>
        <end position="21"/>
    </location>
</feature>
<gene>
    <name evidence="3" type="ORF">TWF506_006015</name>
</gene>
<feature type="region of interest" description="Disordered" evidence="1">
    <location>
        <begin position="1576"/>
        <end position="1628"/>
    </location>
</feature>
<evidence type="ECO:0000256" key="1">
    <source>
        <dbReference type="SAM" id="MobiDB-lite"/>
    </source>
</evidence>
<feature type="region of interest" description="Disordered" evidence="1">
    <location>
        <begin position="201"/>
        <end position="245"/>
    </location>
</feature>
<feature type="region of interest" description="Disordered" evidence="1">
    <location>
        <begin position="587"/>
        <end position="606"/>
    </location>
</feature>
<sequence length="1900" mass="201374">MRHQALRHASLLLLLASSISGFALPPDRFLSRGSRGRLINGRAVIEAAAGDYREGDFATEAYNRLTSHEIDYEEEIEPEKAKGDGKIGPVDKAAVGGPVESSSDDTDPEKRYLSSSLDWSSRTCNGCLDILMKWLDNNREDLVNLSPWHKGNLTNWARAFTYFSEIADTGGYDTGTEVLTGSKLPSYYGYIAQAKDTDFQGSPGSVNFSSRGTGTGAASSSSKSNATGATSVSAPTGLGNSSLIGGGGGVRGGTIGEGGIGGGGANNGPNADDQGSGIVPSGGTLTLTAVTDPIGETTKAASNAQTATGTSTNGGSQDGTDIIYLTNGVLTKMIDPTSTTTIPQGGTHPYSVSYYSTDGTSTLTVISTLDGSLDWLTETTSTTSGAVDTGLSSLGGNTKLIIGASNSLTGTSTLTTVLTGPGSGGTSVTRTVTVTFYPPTSSNGVNFSLTGTNVNLVTGTTGTTVTTTTATASSQISGTSITSPIKSRGNLASTSTGTSISTLTYTQIVVRSSGTVTKTVAQDPETSTSTATGYLSSLSSKANLAGSAQSFMFSLANLTTSTTGDLTPSSGTTTILVTNSVTFWTTLSPPVTPTRSTTSTSTTSTSTSTASASITLTSTISSTSSSSTSTSSLISLQTSTVSTSTTATTSATGGLTGSINMQRNLVSAPTSTITKEITIANFAVQTITDDSTYGDPLTAYVITDDLTVTRLTTLTRRPSPTTAFTTKDIFTTEERVTTITLGDNTITSTISEEITILASTTSTTSRGTPSTVVDLVTTDIYTTAVETRVLTDDYTFIDGSTTYTETEDITISVLTTLTSERILHTTIPVSATKNLFFLKGVTKVVTKDLTYTGGSTTLTIGDTTSTSTHFPTGLPSTHLLATGDFTTHVGSLKVVTSDLTYTDSTTTEIITHDYTIIDYTTSTRTLLPSRSGIIDTKFVTRNSYNTLGATKIVTTELTYSDQTTTHTSTAIRTVVDYTTSTSTLAHPGATAVAEYVTTMKSTITITDDVAVSDQYTTYNLTNGLTVTQYYTSTHTSGIAPTRALTVFAAQTTTIQQEIVVTEDLTYSQVDNTITVTNPFTLTQYRTATLNHGSTVFRPITTTIQQQLLVTDDITYSDDHTTFTIESGYTITNYQTSTYTVAHSGTGAKTITNPVTFTQNAVIFVTNDITVTLGDLTYTITQDFTFSQIATSTSTRSASVQPSAVTHTNDITTTISRTSVIIDDITITESQTTYTLTSGHTLFLVSTSTSHKSETTQPPAITFERDITPTISQTTVLTDDTTIAGSQTTQTLTSGHTLVVVSTSTNHRIQTTQPPNFTIQQDITTVVSQATVLTDDVTVIGSQTIYPLTSGHTLVTVLTSTSHRTASIQPPPTTVQNDITTVVTQTGVITDETTITGSRKTYTFTSGHAMLTTTTSTSHQTEFTQLEPTTIEGDVTTTLVQTSVLTDDTTITGSRTTYTFTSGHIMLIMTTSTSHQTKFTQLAPVTIENDETTTLVKTTITDLDTMTVSTDVTRVITARHTTTTEISTDLDTLTLTEDSTITVTDDEYTYTTVFHGTTQTLAGPHWNIIYSTDEESTTTTTAHHTSESASYRTKHVPGTKRRSSKKPTSIPMTSHKTMPTTHPTTHPTTESISWSYSTFNTGAFFSTVPTASHFKSFTTVYLARKPTTSSKKVSSRRTRGNALPQANSGLNRGMSKPAEEEKDSSVVKANDGHRPIKGNYLKAAKGNEKNKSTGGNKLPRSIKGNGNHNNLKDNEGHKSTKVEQEATTSRTNYEYKPVAEAENHKVGVQYEEQRPKKVSDGHILVINGIHGNEEGVGRNGQISEKAAVDGTKSNVKTSPKPHGGPNSQLEDEFLHHGKDLKQNLPRRSRRFLRTTWLTATRLAVTTSDTAPNPETSPTRIA</sequence>
<feature type="region of interest" description="Disordered" evidence="1">
    <location>
        <begin position="1826"/>
        <end position="1850"/>
    </location>
</feature>
<evidence type="ECO:0000313" key="4">
    <source>
        <dbReference type="Proteomes" id="UP001307849"/>
    </source>
</evidence>
<feature type="compositionally biased region" description="Basic and acidic residues" evidence="1">
    <location>
        <begin position="1696"/>
        <end position="1713"/>
    </location>
</feature>
<feature type="compositionally biased region" description="Low complexity" evidence="1">
    <location>
        <begin position="209"/>
        <end position="243"/>
    </location>
</feature>
<feature type="compositionally biased region" description="Basic and acidic residues" evidence="1">
    <location>
        <begin position="1749"/>
        <end position="1763"/>
    </location>
</feature>
<protein>
    <submittedName>
        <fullName evidence="3">Uncharacterized protein</fullName>
    </submittedName>
</protein>
<dbReference type="EMBL" id="JAVHJM010000003">
    <property type="protein sequence ID" value="KAK6516104.1"/>
    <property type="molecule type" value="Genomic_DNA"/>
</dbReference>
<feature type="compositionally biased region" description="Low complexity" evidence="1">
    <location>
        <begin position="1576"/>
        <end position="1589"/>
    </location>
</feature>
<feature type="region of interest" description="Disordered" evidence="1">
    <location>
        <begin position="260"/>
        <end position="288"/>
    </location>
</feature>